<gene>
    <name evidence="1" type="ORF">M422DRAFT_782182</name>
</gene>
<evidence type="ECO:0000313" key="2">
    <source>
        <dbReference type="Proteomes" id="UP000054279"/>
    </source>
</evidence>
<protein>
    <submittedName>
        <fullName evidence="1">Uncharacterized protein</fullName>
    </submittedName>
</protein>
<dbReference type="HOGENOM" id="CLU_2086300_0_0_1"/>
<dbReference type="EMBL" id="KN837176">
    <property type="protein sequence ID" value="KIJ36665.1"/>
    <property type="molecule type" value="Genomic_DNA"/>
</dbReference>
<keyword evidence="2" id="KW-1185">Reference proteome</keyword>
<organism evidence="1 2">
    <name type="scientific">Sphaerobolus stellatus (strain SS14)</name>
    <dbReference type="NCBI Taxonomy" id="990650"/>
    <lineage>
        <taxon>Eukaryota</taxon>
        <taxon>Fungi</taxon>
        <taxon>Dikarya</taxon>
        <taxon>Basidiomycota</taxon>
        <taxon>Agaricomycotina</taxon>
        <taxon>Agaricomycetes</taxon>
        <taxon>Phallomycetidae</taxon>
        <taxon>Geastrales</taxon>
        <taxon>Sphaerobolaceae</taxon>
        <taxon>Sphaerobolus</taxon>
    </lineage>
</organism>
<sequence>MLYLPWYYRLIPTPLIIPRDSASSFLFPFFFHFSHCFLPSLFLLARWFFSPLGNSFGVPRPSTRISQALYACMVSTCSLSGSWTAITFKIYPLFPSNCRLCSPSFSGFAPRYPHVRS</sequence>
<accession>A0A0C9VGD5</accession>
<dbReference type="AlphaFoldDB" id="A0A0C9VGD5"/>
<reference evidence="1 2" key="1">
    <citation type="submission" date="2014-06" db="EMBL/GenBank/DDBJ databases">
        <title>Evolutionary Origins and Diversification of the Mycorrhizal Mutualists.</title>
        <authorList>
            <consortium name="DOE Joint Genome Institute"/>
            <consortium name="Mycorrhizal Genomics Consortium"/>
            <person name="Kohler A."/>
            <person name="Kuo A."/>
            <person name="Nagy L.G."/>
            <person name="Floudas D."/>
            <person name="Copeland A."/>
            <person name="Barry K.W."/>
            <person name="Cichocki N."/>
            <person name="Veneault-Fourrey C."/>
            <person name="LaButti K."/>
            <person name="Lindquist E.A."/>
            <person name="Lipzen A."/>
            <person name="Lundell T."/>
            <person name="Morin E."/>
            <person name="Murat C."/>
            <person name="Riley R."/>
            <person name="Ohm R."/>
            <person name="Sun H."/>
            <person name="Tunlid A."/>
            <person name="Henrissat B."/>
            <person name="Grigoriev I.V."/>
            <person name="Hibbett D.S."/>
            <person name="Martin F."/>
        </authorList>
    </citation>
    <scope>NUCLEOTIDE SEQUENCE [LARGE SCALE GENOMIC DNA]</scope>
    <source>
        <strain evidence="1 2">SS14</strain>
    </source>
</reference>
<proteinExistence type="predicted"/>
<name>A0A0C9VGD5_SPHS4</name>
<dbReference type="Proteomes" id="UP000054279">
    <property type="component" value="Unassembled WGS sequence"/>
</dbReference>
<evidence type="ECO:0000313" key="1">
    <source>
        <dbReference type="EMBL" id="KIJ36665.1"/>
    </source>
</evidence>